<keyword evidence="3 9" id="KW-0812">Transmembrane</keyword>
<keyword evidence="8 9" id="KW-0807">Transducer</keyword>
<keyword evidence="4 11" id="KW-1133">Transmembrane helix</keyword>
<dbReference type="AlphaFoldDB" id="A0A8C5WHM7"/>
<dbReference type="InterPro" id="IPR017452">
    <property type="entry name" value="GPCR_Rhodpsn_7TM"/>
</dbReference>
<feature type="compositionally biased region" description="Polar residues" evidence="10">
    <location>
        <begin position="386"/>
        <end position="395"/>
    </location>
</feature>
<dbReference type="PROSITE" id="PS50262">
    <property type="entry name" value="G_PROTEIN_RECEP_F1_2"/>
    <property type="match status" value="1"/>
</dbReference>
<dbReference type="InterPro" id="IPR000276">
    <property type="entry name" value="GPCR_Rhodpsn"/>
</dbReference>
<feature type="transmembrane region" description="Helical" evidence="11">
    <location>
        <begin position="199"/>
        <end position="220"/>
    </location>
</feature>
<keyword evidence="7 9" id="KW-0675">Receptor</keyword>
<evidence type="ECO:0000256" key="3">
    <source>
        <dbReference type="ARBA" id="ARBA00022692"/>
    </source>
</evidence>
<sequence length="395" mass="44363">MTQCTLPAPALAVTLLRVRTRWNSGSEASRTCSKNSGQGEAPNPGGEHCEVDRETAGEGRERTASPLGRGYDVIRMYYSTNQKNVHLAIYFITLLTGFPSNLLALHALIQKLRTKATPNAVFLLNLTISDLSFLAFLPFKATELLQGQWKMPTFLCPLSGLFYFSTIYSSTLFLTAVSVERYLGVAFPLKYKLYRKPSYAVAISFFLWFCSFGHCSIVYITEYHEPANSSRRSLCYNNFTDKQLELLLPFRLELGIVLFCLPFLITCFCYFSFIRIIVSSSHIHRGKKQRAIGLVLTTLAVFAICFAPYNASHLVGYLQKKNLPWRDEALLLSTFNASLDPIIFYFSSTAVQHSCKCCLMKLYVCSSHPNLHKTKESLKLGHPPASDTSIHGSKS</sequence>
<dbReference type="Proteomes" id="UP000694569">
    <property type="component" value="Unplaced"/>
</dbReference>
<evidence type="ECO:0000256" key="7">
    <source>
        <dbReference type="ARBA" id="ARBA00023170"/>
    </source>
</evidence>
<dbReference type="SUPFAM" id="SSF81321">
    <property type="entry name" value="Family A G protein-coupled receptor-like"/>
    <property type="match status" value="1"/>
</dbReference>
<name>A0A8C5WHM7_9ANUR</name>
<evidence type="ECO:0000313" key="14">
    <source>
        <dbReference type="Proteomes" id="UP000694569"/>
    </source>
</evidence>
<dbReference type="GO" id="GO:0005886">
    <property type="term" value="C:plasma membrane"/>
    <property type="evidence" value="ECO:0007669"/>
    <property type="project" value="UniProtKB-SubCell"/>
</dbReference>
<feature type="region of interest" description="Disordered" evidence="10">
    <location>
        <begin position="27"/>
        <end position="64"/>
    </location>
</feature>
<organism evidence="13 14">
    <name type="scientific">Leptobrachium leishanense</name>
    <name type="common">Leishan spiny toad</name>
    <dbReference type="NCBI Taxonomy" id="445787"/>
    <lineage>
        <taxon>Eukaryota</taxon>
        <taxon>Metazoa</taxon>
        <taxon>Chordata</taxon>
        <taxon>Craniata</taxon>
        <taxon>Vertebrata</taxon>
        <taxon>Euteleostomi</taxon>
        <taxon>Amphibia</taxon>
        <taxon>Batrachia</taxon>
        <taxon>Anura</taxon>
        <taxon>Pelobatoidea</taxon>
        <taxon>Megophryidae</taxon>
        <taxon>Leptobrachium</taxon>
    </lineage>
</organism>
<reference evidence="13" key="1">
    <citation type="submission" date="2025-08" db="UniProtKB">
        <authorList>
            <consortium name="Ensembl"/>
        </authorList>
    </citation>
    <scope>IDENTIFICATION</scope>
</reference>
<evidence type="ECO:0000313" key="13">
    <source>
        <dbReference type="Ensembl" id="ENSLLEP00000038988.1"/>
    </source>
</evidence>
<protein>
    <recommendedName>
        <fullName evidence="12">G-protein coupled receptors family 1 profile domain-containing protein</fullName>
    </recommendedName>
</protein>
<dbReference type="CDD" id="cd15170">
    <property type="entry name" value="7tmA_FFAR2_FFAR3"/>
    <property type="match status" value="1"/>
</dbReference>
<dbReference type="Pfam" id="PF00001">
    <property type="entry name" value="7tm_1"/>
    <property type="match status" value="1"/>
</dbReference>
<feature type="transmembrane region" description="Helical" evidence="11">
    <location>
        <begin position="161"/>
        <end position="179"/>
    </location>
</feature>
<dbReference type="PRINTS" id="PR00237">
    <property type="entry name" value="GPCRRHODOPSN"/>
</dbReference>
<evidence type="ECO:0000256" key="9">
    <source>
        <dbReference type="RuleBase" id="RU000688"/>
    </source>
</evidence>
<evidence type="ECO:0000256" key="10">
    <source>
        <dbReference type="SAM" id="MobiDB-lite"/>
    </source>
</evidence>
<dbReference type="OrthoDB" id="5961208at2759"/>
<dbReference type="InterPro" id="IPR013312">
    <property type="entry name" value="GPR40-rel_orph"/>
</dbReference>
<feature type="compositionally biased region" description="Basic and acidic residues" evidence="10">
    <location>
        <begin position="47"/>
        <end position="63"/>
    </location>
</feature>
<evidence type="ECO:0000259" key="12">
    <source>
        <dbReference type="PROSITE" id="PS50262"/>
    </source>
</evidence>
<dbReference type="Gene3D" id="1.20.1070.10">
    <property type="entry name" value="Rhodopsin 7-helix transmembrane proteins"/>
    <property type="match status" value="1"/>
</dbReference>
<dbReference type="PROSITE" id="PS00237">
    <property type="entry name" value="G_PROTEIN_RECEP_F1_1"/>
    <property type="match status" value="1"/>
</dbReference>
<keyword evidence="6 11" id="KW-0472">Membrane</keyword>
<feature type="region of interest" description="Disordered" evidence="10">
    <location>
        <begin position="376"/>
        <end position="395"/>
    </location>
</feature>
<feature type="transmembrane region" description="Helical" evidence="11">
    <location>
        <begin position="290"/>
        <end position="309"/>
    </location>
</feature>
<keyword evidence="14" id="KW-1185">Reference proteome</keyword>
<keyword evidence="5 9" id="KW-0297">G-protein coupled receptor</keyword>
<keyword evidence="2" id="KW-1003">Cell membrane</keyword>
<comment type="similarity">
    <text evidence="9">Belongs to the G-protein coupled receptor 1 family.</text>
</comment>
<evidence type="ECO:0000256" key="4">
    <source>
        <dbReference type="ARBA" id="ARBA00022989"/>
    </source>
</evidence>
<evidence type="ECO:0000256" key="5">
    <source>
        <dbReference type="ARBA" id="ARBA00023040"/>
    </source>
</evidence>
<feature type="compositionally biased region" description="Polar residues" evidence="10">
    <location>
        <begin position="27"/>
        <end position="38"/>
    </location>
</feature>
<comment type="subcellular location">
    <subcellularLocation>
        <location evidence="1">Cell membrane</location>
        <topology evidence="1">Multi-pass membrane protein</topology>
    </subcellularLocation>
</comment>
<dbReference type="PANTHER" id="PTHR45822:SF8">
    <property type="entry name" value="FREE FATTY ACID RECEPTOR 3-RELATED"/>
    <property type="match status" value="1"/>
</dbReference>
<accession>A0A8C5WHM7</accession>
<proteinExistence type="inferred from homology"/>
<evidence type="ECO:0000256" key="1">
    <source>
        <dbReference type="ARBA" id="ARBA00004651"/>
    </source>
</evidence>
<evidence type="ECO:0000256" key="11">
    <source>
        <dbReference type="SAM" id="Phobius"/>
    </source>
</evidence>
<dbReference type="GO" id="GO:0004930">
    <property type="term" value="F:G protein-coupled receptor activity"/>
    <property type="evidence" value="ECO:0007669"/>
    <property type="project" value="UniProtKB-KW"/>
</dbReference>
<evidence type="ECO:0000256" key="2">
    <source>
        <dbReference type="ARBA" id="ARBA00022475"/>
    </source>
</evidence>
<feature type="transmembrane region" description="Helical" evidence="11">
    <location>
        <begin position="254"/>
        <end position="278"/>
    </location>
</feature>
<feature type="transmembrane region" description="Helical" evidence="11">
    <location>
        <begin position="329"/>
        <end position="346"/>
    </location>
</feature>
<dbReference type="PANTHER" id="PTHR45822">
    <property type="entry name" value="FREE FATTY ACID RECEPTOR 2-RELATED"/>
    <property type="match status" value="1"/>
</dbReference>
<feature type="transmembrane region" description="Helical" evidence="11">
    <location>
        <begin position="121"/>
        <end position="141"/>
    </location>
</feature>
<evidence type="ECO:0000256" key="8">
    <source>
        <dbReference type="ARBA" id="ARBA00023224"/>
    </source>
</evidence>
<reference evidence="13" key="2">
    <citation type="submission" date="2025-09" db="UniProtKB">
        <authorList>
            <consortium name="Ensembl"/>
        </authorList>
    </citation>
    <scope>IDENTIFICATION</scope>
</reference>
<dbReference type="GO" id="GO:0071398">
    <property type="term" value="P:cellular response to fatty acid"/>
    <property type="evidence" value="ECO:0007669"/>
    <property type="project" value="TreeGrafter"/>
</dbReference>
<dbReference type="Ensembl" id="ENSLLET00000040543.1">
    <property type="protein sequence ID" value="ENSLLEP00000038988.1"/>
    <property type="gene ID" value="ENSLLEG00000024759.1"/>
</dbReference>
<dbReference type="GeneTree" id="ENSGT00990000203527"/>
<dbReference type="PRINTS" id="PR01904">
    <property type="entry name" value="GPR40FAMILY"/>
</dbReference>
<feature type="domain" description="G-protein coupled receptors family 1 profile" evidence="12">
    <location>
        <begin position="100"/>
        <end position="344"/>
    </location>
</feature>
<feature type="transmembrane region" description="Helical" evidence="11">
    <location>
        <begin position="87"/>
        <end position="109"/>
    </location>
</feature>
<evidence type="ECO:0000256" key="6">
    <source>
        <dbReference type="ARBA" id="ARBA00023136"/>
    </source>
</evidence>